<proteinExistence type="inferred from homology"/>
<organism evidence="3 4">
    <name type="scientific">Rhizobium glycinendophyticum</name>
    <dbReference type="NCBI Taxonomy" id="2589807"/>
    <lineage>
        <taxon>Bacteria</taxon>
        <taxon>Pseudomonadati</taxon>
        <taxon>Pseudomonadota</taxon>
        <taxon>Alphaproteobacteria</taxon>
        <taxon>Hyphomicrobiales</taxon>
        <taxon>Rhizobiaceae</taxon>
        <taxon>Rhizobium/Agrobacterium group</taxon>
        <taxon>Rhizobium</taxon>
    </lineage>
</organism>
<dbReference type="SUPFAM" id="SSF56300">
    <property type="entry name" value="Metallo-dependent phosphatases"/>
    <property type="match status" value="1"/>
</dbReference>
<dbReference type="AlphaFoldDB" id="A0A504UG51"/>
<dbReference type="InterPro" id="IPR050126">
    <property type="entry name" value="Ap4A_hydrolase"/>
</dbReference>
<comment type="caution">
    <text evidence="3">The sequence shown here is derived from an EMBL/GenBank/DDBJ whole genome shotgun (WGS) entry which is preliminary data.</text>
</comment>
<dbReference type="Proteomes" id="UP000316429">
    <property type="component" value="Unassembled WGS sequence"/>
</dbReference>
<comment type="similarity">
    <text evidence="1">Belongs to the metallophosphoesterase superfamily. YfcE family.</text>
</comment>
<dbReference type="Gene3D" id="3.60.21.10">
    <property type="match status" value="1"/>
</dbReference>
<dbReference type="RefSeq" id="WP_140826143.1">
    <property type="nucleotide sequence ID" value="NZ_VFYP01000001.1"/>
</dbReference>
<name>A0A504UG51_9HYPH</name>
<dbReference type="GO" id="GO:0005737">
    <property type="term" value="C:cytoplasm"/>
    <property type="evidence" value="ECO:0007669"/>
    <property type="project" value="TreeGrafter"/>
</dbReference>
<dbReference type="EMBL" id="VFYP01000001">
    <property type="protein sequence ID" value="TPP09765.1"/>
    <property type="molecule type" value="Genomic_DNA"/>
</dbReference>
<dbReference type="PIRSF" id="PIRSF000883">
    <property type="entry name" value="Pesterase_MJ0912"/>
    <property type="match status" value="1"/>
</dbReference>
<reference evidence="3 4" key="1">
    <citation type="submission" date="2019-06" db="EMBL/GenBank/DDBJ databases">
        <title>Rhizobium sp. CL12 isolated from roots of soybean.</title>
        <authorList>
            <person name="Wang C."/>
        </authorList>
    </citation>
    <scope>NUCLEOTIDE SEQUENCE [LARGE SCALE GENOMIC DNA]</scope>
    <source>
        <strain evidence="3 4">CL12</strain>
    </source>
</reference>
<evidence type="ECO:0000259" key="2">
    <source>
        <dbReference type="Pfam" id="PF12850"/>
    </source>
</evidence>
<accession>A0A504UG51</accession>
<dbReference type="Pfam" id="PF12850">
    <property type="entry name" value="Metallophos_2"/>
    <property type="match status" value="1"/>
</dbReference>
<sequence length="246" mass="26479">MKIAILSDIHGNRQAFETVLAHARARGAERFVILGDIVGYGGDPKWCVETCMAMVAEGAIAVRGNHDQAISDPSYAMNASAGIAIDWTRVTLEPSHREFLARLPVSATDEDRLYVHAEGSAPGRFTYVHDRSDADAHFKGCSARLSFCGHVHAPALYGQGLGGKVTTFVPSSDIGIPVGPPRRWLAVMGSVGQPRDGNPAAAWALYDTQDCELSFRWTAYDIDGAANAIRAASLPEGLALRLYRGR</sequence>
<keyword evidence="4" id="KW-1185">Reference proteome</keyword>
<dbReference type="InterPro" id="IPR029052">
    <property type="entry name" value="Metallo-depent_PP-like"/>
</dbReference>
<dbReference type="GO" id="GO:0016791">
    <property type="term" value="F:phosphatase activity"/>
    <property type="evidence" value="ECO:0007669"/>
    <property type="project" value="TreeGrafter"/>
</dbReference>
<evidence type="ECO:0000256" key="1">
    <source>
        <dbReference type="ARBA" id="ARBA00008950"/>
    </source>
</evidence>
<dbReference type="InterPro" id="IPR024654">
    <property type="entry name" value="Calcineurin-like_PHP_lpxH"/>
</dbReference>
<protein>
    <submittedName>
        <fullName evidence="3">Metallophosphoesterase family protein</fullName>
    </submittedName>
</protein>
<dbReference type="OrthoDB" id="9813918at2"/>
<gene>
    <name evidence="3" type="ORF">FJQ55_02485</name>
</gene>
<feature type="domain" description="Calcineurin-like phosphoesterase" evidence="2">
    <location>
        <begin position="1"/>
        <end position="209"/>
    </location>
</feature>
<evidence type="ECO:0000313" key="3">
    <source>
        <dbReference type="EMBL" id="TPP09765.1"/>
    </source>
</evidence>
<dbReference type="InterPro" id="IPR011152">
    <property type="entry name" value="Pesterase_MJ0912"/>
</dbReference>
<evidence type="ECO:0000313" key="4">
    <source>
        <dbReference type="Proteomes" id="UP000316429"/>
    </source>
</evidence>
<dbReference type="PANTHER" id="PTHR42850">
    <property type="entry name" value="METALLOPHOSPHOESTERASE"/>
    <property type="match status" value="1"/>
</dbReference>
<dbReference type="PANTHER" id="PTHR42850:SF2">
    <property type="entry name" value="BLL5683 PROTEIN"/>
    <property type="match status" value="1"/>
</dbReference>
<dbReference type="CDD" id="cd00838">
    <property type="entry name" value="MPP_superfamily"/>
    <property type="match status" value="1"/>
</dbReference>